<evidence type="ECO:0000313" key="6">
    <source>
        <dbReference type="EMBL" id="KAK5647329.1"/>
    </source>
</evidence>
<feature type="region of interest" description="Disordered" evidence="4">
    <location>
        <begin position="259"/>
        <end position="283"/>
    </location>
</feature>
<accession>A0AAN7VP60</accession>
<feature type="region of interest" description="Disordered" evidence="4">
    <location>
        <begin position="1"/>
        <end position="174"/>
    </location>
</feature>
<proteinExistence type="predicted"/>
<feature type="compositionally biased region" description="Basic residues" evidence="4">
    <location>
        <begin position="270"/>
        <end position="283"/>
    </location>
</feature>
<feature type="compositionally biased region" description="Basic and acidic residues" evidence="4">
    <location>
        <begin position="150"/>
        <end position="174"/>
    </location>
</feature>
<dbReference type="AlphaFoldDB" id="A0AAN7VP60"/>
<keyword evidence="7" id="KW-1185">Reference proteome</keyword>
<dbReference type="SMART" id="SM00360">
    <property type="entry name" value="RRM"/>
    <property type="match status" value="1"/>
</dbReference>
<dbReference type="SUPFAM" id="SSF54928">
    <property type="entry name" value="RNA-binding domain, RBD"/>
    <property type="match status" value="1"/>
</dbReference>
<dbReference type="InterPro" id="IPR035979">
    <property type="entry name" value="RBD_domain_sf"/>
</dbReference>
<feature type="compositionally biased region" description="Polar residues" evidence="4">
    <location>
        <begin position="14"/>
        <end position="36"/>
    </location>
</feature>
<evidence type="ECO:0000256" key="4">
    <source>
        <dbReference type="SAM" id="MobiDB-lite"/>
    </source>
</evidence>
<keyword evidence="2 3" id="KW-0694">RNA-binding</keyword>
<dbReference type="GO" id="GO:0003723">
    <property type="term" value="F:RNA binding"/>
    <property type="evidence" value="ECO:0007669"/>
    <property type="project" value="UniProtKB-UniRule"/>
</dbReference>
<gene>
    <name evidence="6" type="ORF">RI129_002221</name>
</gene>
<dbReference type="Pfam" id="PF00076">
    <property type="entry name" value="RRM_1"/>
    <property type="match status" value="1"/>
</dbReference>
<evidence type="ECO:0000313" key="7">
    <source>
        <dbReference type="Proteomes" id="UP001329430"/>
    </source>
</evidence>
<reference evidence="6 7" key="1">
    <citation type="journal article" date="2024" name="Insects">
        <title>An Improved Chromosome-Level Genome Assembly of the Firefly Pyrocoelia pectoralis.</title>
        <authorList>
            <person name="Fu X."/>
            <person name="Meyer-Rochow V.B."/>
            <person name="Ballantyne L."/>
            <person name="Zhu X."/>
        </authorList>
    </citation>
    <scope>NUCLEOTIDE SEQUENCE [LARGE SCALE GENOMIC DNA]</scope>
    <source>
        <strain evidence="6">XCY_ONT2</strain>
    </source>
</reference>
<evidence type="ECO:0000256" key="3">
    <source>
        <dbReference type="PROSITE-ProRule" id="PRU00176"/>
    </source>
</evidence>
<evidence type="ECO:0000259" key="5">
    <source>
        <dbReference type="PROSITE" id="PS50102"/>
    </source>
</evidence>
<feature type="compositionally biased region" description="Acidic residues" evidence="4">
    <location>
        <begin position="77"/>
        <end position="149"/>
    </location>
</feature>
<feature type="domain" description="RRM" evidence="5">
    <location>
        <begin position="184"/>
        <end position="260"/>
    </location>
</feature>
<dbReference type="PANTHER" id="PTHR23236">
    <property type="entry name" value="EUKARYOTIC TRANSLATION INITIATION FACTOR 4B/4H"/>
    <property type="match status" value="1"/>
</dbReference>
<name>A0AAN7VP60_9COLE</name>
<organism evidence="6 7">
    <name type="scientific">Pyrocoelia pectoralis</name>
    <dbReference type="NCBI Taxonomy" id="417401"/>
    <lineage>
        <taxon>Eukaryota</taxon>
        <taxon>Metazoa</taxon>
        <taxon>Ecdysozoa</taxon>
        <taxon>Arthropoda</taxon>
        <taxon>Hexapoda</taxon>
        <taxon>Insecta</taxon>
        <taxon>Pterygota</taxon>
        <taxon>Neoptera</taxon>
        <taxon>Endopterygota</taxon>
        <taxon>Coleoptera</taxon>
        <taxon>Polyphaga</taxon>
        <taxon>Elateriformia</taxon>
        <taxon>Elateroidea</taxon>
        <taxon>Lampyridae</taxon>
        <taxon>Lampyrinae</taxon>
        <taxon>Pyrocoelia</taxon>
    </lineage>
</organism>
<keyword evidence="1" id="KW-0677">Repeat</keyword>
<comment type="caution">
    <text evidence="6">The sequence shown here is derived from an EMBL/GenBank/DDBJ whole genome shotgun (WGS) entry which is preliminary data.</text>
</comment>
<evidence type="ECO:0000256" key="2">
    <source>
        <dbReference type="ARBA" id="ARBA00022884"/>
    </source>
</evidence>
<dbReference type="InterPro" id="IPR000504">
    <property type="entry name" value="RRM_dom"/>
</dbReference>
<protein>
    <recommendedName>
        <fullName evidence="5">RRM domain-containing protein</fullName>
    </recommendedName>
</protein>
<dbReference type="InterPro" id="IPR012677">
    <property type="entry name" value="Nucleotide-bd_a/b_plait_sf"/>
</dbReference>
<dbReference type="Proteomes" id="UP001329430">
    <property type="component" value="Chromosome 2"/>
</dbReference>
<dbReference type="EMBL" id="JAVRBK010000002">
    <property type="protein sequence ID" value="KAK5647329.1"/>
    <property type="molecule type" value="Genomic_DNA"/>
</dbReference>
<feature type="compositionally biased region" description="Low complexity" evidence="4">
    <location>
        <begin position="43"/>
        <end position="54"/>
    </location>
</feature>
<dbReference type="PANTHER" id="PTHR23236:SF119">
    <property type="entry name" value="NUCLEAR RNA-BINDING PROTEIN SART-3"/>
    <property type="match status" value="1"/>
</dbReference>
<sequence length="283" mass="31515">MVANTKGMKRKSLAPQNTSPKKTPKVTSISASNTPAKLQKLSAPIKKNIPAKAKNVMKQPIKGVAKQKKAPPKVEQSDDDDEDEEEMSDAEELEMEEDSDMEDADSLGVEEEEDSVDGEEDSDNENDIEVDDNPADDDDDDDDESDSNEVEEKPIVKKIEKNIKPNNDQKKASTWERVSKDDQFVVFVGHLNFKTSEEEVRQHFRKAGVVAGVNLAKFRNNVSRGFGFIQMKDEAGFKKALKLNHTTLGGMQINVEVAKKSSLEQTNMKPKGRPRKTKKPAEA</sequence>
<evidence type="ECO:0000256" key="1">
    <source>
        <dbReference type="ARBA" id="ARBA00022737"/>
    </source>
</evidence>
<dbReference type="Gene3D" id="3.30.70.330">
    <property type="match status" value="1"/>
</dbReference>
<dbReference type="PROSITE" id="PS50102">
    <property type="entry name" value="RRM"/>
    <property type="match status" value="1"/>
</dbReference>